<protein>
    <recommendedName>
        <fullName evidence="6">Ribosomal RNA small subunit methyltransferase I</fullName>
        <ecNumber evidence="6">2.1.1.198</ecNumber>
    </recommendedName>
    <alternativeName>
        <fullName evidence="6">16S rRNA 2'-O-ribose C1402 methyltransferase</fullName>
    </alternativeName>
    <alternativeName>
        <fullName evidence="6">rRNA (cytidine-2'-O-)-methyltransferase RsmI</fullName>
    </alternativeName>
</protein>
<evidence type="ECO:0000313" key="8">
    <source>
        <dbReference type="EMBL" id="MBU3831000.1"/>
    </source>
</evidence>
<dbReference type="InterPro" id="IPR008189">
    <property type="entry name" value="rRNA_ssu_MeTfrase_I"/>
</dbReference>
<keyword evidence="3 6" id="KW-0489">Methyltransferase</keyword>
<name>A0A9E2KWZ6_9BACT</name>
<dbReference type="AlphaFoldDB" id="A0A9E2KWZ6"/>
<dbReference type="GO" id="GO:0070677">
    <property type="term" value="F:rRNA (cytosine-2'-O-)-methyltransferase activity"/>
    <property type="evidence" value="ECO:0007669"/>
    <property type="project" value="UniProtKB-UniRule"/>
</dbReference>
<dbReference type="Proteomes" id="UP000824247">
    <property type="component" value="Unassembled WGS sequence"/>
</dbReference>
<keyword evidence="4 6" id="KW-0808">Transferase</keyword>
<dbReference type="PANTHER" id="PTHR46111">
    <property type="entry name" value="RIBOSOMAL RNA SMALL SUBUNIT METHYLTRANSFERASE I"/>
    <property type="match status" value="1"/>
</dbReference>
<dbReference type="InterPro" id="IPR014776">
    <property type="entry name" value="4pyrrole_Mease_sub2"/>
</dbReference>
<dbReference type="HAMAP" id="MF_01877">
    <property type="entry name" value="16SrRNA_methyltr_I"/>
    <property type="match status" value="1"/>
</dbReference>
<sequence>MKTFENNFKLTVASTPIGNIHEASERLIENFEHVDILLCEDTRIAKKLFKTLGIKNKPEFIKYEKFSENHMNDQVIEYIKENNWVTLISDAGYPLISDPGYPLVNECYKNNIAIEVINGPSSLIHALVMSGFSSQNFSFLGFIGKTKTERKTQLEVYKNIKTTLIVFESVHRLVDCLKDIYEVLGDVEIAICRELTKLHEEIIRDFISNIDLNNITLKGEFVIVINNNNIKLTNFNNFDITNEIKQMLSKNIHTKEISNYLSNKYNIKSKEIYNLIIEIKNEK</sequence>
<feature type="domain" description="Tetrapyrrole methylase" evidence="7">
    <location>
        <begin position="9"/>
        <end position="210"/>
    </location>
</feature>
<dbReference type="Gene3D" id="3.30.950.10">
    <property type="entry name" value="Methyltransferase, Cobalt-precorrin-4 Transmethylase, Domain 2"/>
    <property type="match status" value="1"/>
</dbReference>
<gene>
    <name evidence="6 8" type="primary">rsmI</name>
    <name evidence="8" type="ORF">H9897_02490</name>
</gene>
<dbReference type="PROSITE" id="PS01296">
    <property type="entry name" value="RSMI"/>
    <property type="match status" value="1"/>
</dbReference>
<keyword evidence="1 6" id="KW-0963">Cytoplasm</keyword>
<dbReference type="PANTHER" id="PTHR46111:SF1">
    <property type="entry name" value="RIBOSOMAL RNA SMALL SUBUNIT METHYLTRANSFERASE I"/>
    <property type="match status" value="1"/>
</dbReference>
<evidence type="ECO:0000313" key="9">
    <source>
        <dbReference type="Proteomes" id="UP000824247"/>
    </source>
</evidence>
<comment type="caution">
    <text evidence="8">The sequence shown here is derived from an EMBL/GenBank/DDBJ whole genome shotgun (WGS) entry which is preliminary data.</text>
</comment>
<dbReference type="Pfam" id="PF00590">
    <property type="entry name" value="TP_methylase"/>
    <property type="match status" value="1"/>
</dbReference>
<dbReference type="NCBIfam" id="TIGR00096">
    <property type="entry name" value="16S rRNA (cytidine(1402)-2'-O)-methyltransferase"/>
    <property type="match status" value="1"/>
</dbReference>
<dbReference type="EMBL" id="JAHLFM010000038">
    <property type="protein sequence ID" value="MBU3831000.1"/>
    <property type="molecule type" value="Genomic_DNA"/>
</dbReference>
<evidence type="ECO:0000256" key="4">
    <source>
        <dbReference type="ARBA" id="ARBA00022679"/>
    </source>
</evidence>
<evidence type="ECO:0000256" key="1">
    <source>
        <dbReference type="ARBA" id="ARBA00022490"/>
    </source>
</evidence>
<comment type="subcellular location">
    <subcellularLocation>
        <location evidence="6">Cytoplasm</location>
    </subcellularLocation>
</comment>
<comment type="catalytic activity">
    <reaction evidence="6">
        <text>cytidine(1402) in 16S rRNA + S-adenosyl-L-methionine = 2'-O-methylcytidine(1402) in 16S rRNA + S-adenosyl-L-homocysteine + H(+)</text>
        <dbReference type="Rhea" id="RHEA:42924"/>
        <dbReference type="Rhea" id="RHEA-COMP:10285"/>
        <dbReference type="Rhea" id="RHEA-COMP:10286"/>
        <dbReference type="ChEBI" id="CHEBI:15378"/>
        <dbReference type="ChEBI" id="CHEBI:57856"/>
        <dbReference type="ChEBI" id="CHEBI:59789"/>
        <dbReference type="ChEBI" id="CHEBI:74495"/>
        <dbReference type="ChEBI" id="CHEBI:82748"/>
        <dbReference type="EC" id="2.1.1.198"/>
    </reaction>
</comment>
<dbReference type="GO" id="GO:0005737">
    <property type="term" value="C:cytoplasm"/>
    <property type="evidence" value="ECO:0007669"/>
    <property type="project" value="UniProtKB-SubCell"/>
</dbReference>
<dbReference type="EC" id="2.1.1.198" evidence="6"/>
<comment type="function">
    <text evidence="6">Catalyzes the 2'-O-methylation of the ribose of cytidine 1402 (C1402) in 16S rRNA.</text>
</comment>
<accession>A0A9E2KWZ6</accession>
<evidence type="ECO:0000256" key="2">
    <source>
        <dbReference type="ARBA" id="ARBA00022552"/>
    </source>
</evidence>
<comment type="similarity">
    <text evidence="6">Belongs to the methyltransferase superfamily. RsmI family.</text>
</comment>
<dbReference type="SUPFAM" id="SSF53790">
    <property type="entry name" value="Tetrapyrrole methylase"/>
    <property type="match status" value="1"/>
</dbReference>
<dbReference type="InterPro" id="IPR000878">
    <property type="entry name" value="4pyrrol_Mease"/>
</dbReference>
<dbReference type="PIRSF" id="PIRSF005917">
    <property type="entry name" value="MTase_YraL"/>
    <property type="match status" value="1"/>
</dbReference>
<evidence type="ECO:0000256" key="5">
    <source>
        <dbReference type="ARBA" id="ARBA00022691"/>
    </source>
</evidence>
<proteinExistence type="inferred from homology"/>
<reference evidence="8" key="2">
    <citation type="submission" date="2021-04" db="EMBL/GenBank/DDBJ databases">
        <authorList>
            <person name="Gilroy R."/>
        </authorList>
    </citation>
    <scope>NUCLEOTIDE SEQUENCE</scope>
    <source>
        <strain evidence="8">A5-1222</strain>
    </source>
</reference>
<reference evidence="8" key="1">
    <citation type="journal article" date="2021" name="PeerJ">
        <title>Extensive microbial diversity within the chicken gut microbiome revealed by metagenomics and culture.</title>
        <authorList>
            <person name="Gilroy R."/>
            <person name="Ravi A."/>
            <person name="Getino M."/>
            <person name="Pursley I."/>
            <person name="Horton D.L."/>
            <person name="Alikhan N.F."/>
            <person name="Baker D."/>
            <person name="Gharbi K."/>
            <person name="Hall N."/>
            <person name="Watson M."/>
            <person name="Adriaenssens E.M."/>
            <person name="Foster-Nyarko E."/>
            <person name="Jarju S."/>
            <person name="Secka A."/>
            <person name="Antonio M."/>
            <person name="Oren A."/>
            <person name="Chaudhuri R.R."/>
            <person name="La Ragione R."/>
            <person name="Hildebrand F."/>
            <person name="Pallen M.J."/>
        </authorList>
    </citation>
    <scope>NUCLEOTIDE SEQUENCE</scope>
    <source>
        <strain evidence="8">A5-1222</strain>
    </source>
</reference>
<evidence type="ECO:0000256" key="6">
    <source>
        <dbReference type="HAMAP-Rule" id="MF_01877"/>
    </source>
</evidence>
<dbReference type="CDD" id="cd11648">
    <property type="entry name" value="RsmI"/>
    <property type="match status" value="1"/>
</dbReference>
<evidence type="ECO:0000259" key="7">
    <source>
        <dbReference type="Pfam" id="PF00590"/>
    </source>
</evidence>
<keyword evidence="5 6" id="KW-0949">S-adenosyl-L-methionine</keyword>
<evidence type="ECO:0000256" key="3">
    <source>
        <dbReference type="ARBA" id="ARBA00022603"/>
    </source>
</evidence>
<dbReference type="InterPro" id="IPR014777">
    <property type="entry name" value="4pyrrole_Mease_sub1"/>
</dbReference>
<dbReference type="Gene3D" id="3.40.1010.10">
    <property type="entry name" value="Cobalt-precorrin-4 Transmethylase, Domain 1"/>
    <property type="match status" value="1"/>
</dbReference>
<dbReference type="InterPro" id="IPR035996">
    <property type="entry name" value="4pyrrol_Methylase_sf"/>
</dbReference>
<dbReference type="FunFam" id="3.30.950.10:FF:000002">
    <property type="entry name" value="Ribosomal RNA small subunit methyltransferase I"/>
    <property type="match status" value="1"/>
</dbReference>
<organism evidence="8 9">
    <name type="scientific">Candidatus Ureaplasma intestinipullorum</name>
    <dbReference type="NCBI Taxonomy" id="2838770"/>
    <lineage>
        <taxon>Bacteria</taxon>
        <taxon>Bacillati</taxon>
        <taxon>Mycoplasmatota</taxon>
        <taxon>Mycoplasmoidales</taxon>
        <taxon>Mycoplasmoidaceae</taxon>
        <taxon>Ureaplasma</taxon>
    </lineage>
</organism>
<keyword evidence="2 6" id="KW-0698">rRNA processing</keyword>
<dbReference type="InterPro" id="IPR018063">
    <property type="entry name" value="SAM_MeTrfase_RsmI_CS"/>
</dbReference>